<sequence>MARDAARHGTRSGTQLVVGRCAGAAAQGECGCHRGNGKQVTGLQHGGLLLWVQHAFNVGRSLEVAVTSRVVREQARTAANVDQRTPGVNASAAACGPRRTSPG</sequence>
<organism evidence="1">
    <name type="scientific">bioreactor metagenome</name>
    <dbReference type="NCBI Taxonomy" id="1076179"/>
    <lineage>
        <taxon>unclassified sequences</taxon>
        <taxon>metagenomes</taxon>
        <taxon>ecological metagenomes</taxon>
    </lineage>
</organism>
<evidence type="ECO:0000313" key="1">
    <source>
        <dbReference type="EMBL" id="MPN58518.1"/>
    </source>
</evidence>
<protein>
    <submittedName>
        <fullName evidence="1">Uncharacterized protein</fullName>
    </submittedName>
</protein>
<gene>
    <name evidence="1" type="ORF">SDC9_206223</name>
</gene>
<accession>A0A645J4E4</accession>
<dbReference type="EMBL" id="VSSQ01131294">
    <property type="protein sequence ID" value="MPN58518.1"/>
    <property type="molecule type" value="Genomic_DNA"/>
</dbReference>
<name>A0A645J4E4_9ZZZZ</name>
<reference evidence="1" key="1">
    <citation type="submission" date="2019-08" db="EMBL/GenBank/DDBJ databases">
        <authorList>
            <person name="Kucharzyk K."/>
            <person name="Murdoch R.W."/>
            <person name="Higgins S."/>
            <person name="Loffler F."/>
        </authorList>
    </citation>
    <scope>NUCLEOTIDE SEQUENCE</scope>
</reference>
<proteinExistence type="predicted"/>
<dbReference type="AlphaFoldDB" id="A0A645J4E4"/>
<comment type="caution">
    <text evidence="1">The sequence shown here is derived from an EMBL/GenBank/DDBJ whole genome shotgun (WGS) entry which is preliminary data.</text>
</comment>